<dbReference type="GO" id="GO:0051286">
    <property type="term" value="C:cell tip"/>
    <property type="evidence" value="ECO:0007669"/>
    <property type="project" value="UniProtKB-ARBA"/>
</dbReference>
<dbReference type="InterPro" id="IPR017441">
    <property type="entry name" value="Protein_kinase_ATP_BS"/>
</dbReference>
<keyword evidence="5 16" id="KW-0418">Kinase</keyword>
<dbReference type="Gene3D" id="1.10.510.10">
    <property type="entry name" value="Transferase(Phosphotransferase) domain 1"/>
    <property type="match status" value="1"/>
</dbReference>
<dbReference type="PROSITE" id="PS00108">
    <property type="entry name" value="PROTEIN_KINASE_ST"/>
    <property type="match status" value="1"/>
</dbReference>
<proteinExistence type="inferred from homology"/>
<evidence type="ECO:0000313" key="17">
    <source>
        <dbReference type="Proteomes" id="UP000193685"/>
    </source>
</evidence>
<dbReference type="GO" id="GO:0004708">
    <property type="term" value="F:MAP kinase kinase activity"/>
    <property type="evidence" value="ECO:0007669"/>
    <property type="project" value="UniProtKB-EC"/>
</dbReference>
<dbReference type="OMA" id="MIAKCLM"/>
<dbReference type="EMBL" id="MCFI01000003">
    <property type="protein sequence ID" value="ORY86368.1"/>
    <property type="molecule type" value="Genomic_DNA"/>
</dbReference>
<evidence type="ECO:0000256" key="10">
    <source>
        <dbReference type="ARBA" id="ARBA00049299"/>
    </source>
</evidence>
<dbReference type="InterPro" id="IPR011009">
    <property type="entry name" value="Kinase-like_dom_sf"/>
</dbReference>
<dbReference type="InterPro" id="IPR000719">
    <property type="entry name" value="Prot_kinase_dom"/>
</dbReference>
<comment type="similarity">
    <text evidence="7">Belongs to the protein kinase superfamily. STE Ser/Thr protein kinase family. MAP kinase kinase subfamily.</text>
</comment>
<keyword evidence="1 13" id="KW-0723">Serine/threonine-protein kinase</keyword>
<gene>
    <name evidence="16" type="ORF">BCR37DRAFT_376983</name>
</gene>
<dbReference type="InterPro" id="IPR050915">
    <property type="entry name" value="MAP_kinase_kinase"/>
</dbReference>
<evidence type="ECO:0000256" key="12">
    <source>
        <dbReference type="PROSITE-ProRule" id="PRU10141"/>
    </source>
</evidence>
<dbReference type="OrthoDB" id="10252354at2759"/>
<evidence type="ECO:0000256" key="9">
    <source>
        <dbReference type="ARBA" id="ARBA00049014"/>
    </source>
</evidence>
<dbReference type="SMART" id="SM00220">
    <property type="entry name" value="S_TKc"/>
    <property type="match status" value="1"/>
</dbReference>
<dbReference type="Pfam" id="PF00069">
    <property type="entry name" value="Pkinase"/>
    <property type="match status" value="1"/>
</dbReference>
<protein>
    <recommendedName>
        <fullName evidence="8">mitogen-activated protein kinase kinase</fullName>
        <ecNumber evidence="8">2.7.12.2</ecNumber>
    </recommendedName>
</protein>
<keyword evidence="2" id="KW-0597">Phosphoprotein</keyword>
<comment type="catalytic activity">
    <reaction evidence="10">
        <text>L-threonyl-[protein] + ATP = O-phospho-L-threonyl-[protein] + ADP + H(+)</text>
        <dbReference type="Rhea" id="RHEA:46608"/>
        <dbReference type="Rhea" id="RHEA-COMP:11060"/>
        <dbReference type="Rhea" id="RHEA-COMP:11605"/>
        <dbReference type="ChEBI" id="CHEBI:15378"/>
        <dbReference type="ChEBI" id="CHEBI:30013"/>
        <dbReference type="ChEBI" id="CHEBI:30616"/>
        <dbReference type="ChEBI" id="CHEBI:61977"/>
        <dbReference type="ChEBI" id="CHEBI:456216"/>
        <dbReference type="EC" id="2.7.12.2"/>
    </reaction>
</comment>
<comment type="catalytic activity">
    <reaction evidence="11">
        <text>L-tyrosyl-[protein] + ATP = O-phospho-L-tyrosyl-[protein] + ADP + H(+)</text>
        <dbReference type="Rhea" id="RHEA:10596"/>
        <dbReference type="Rhea" id="RHEA-COMP:10136"/>
        <dbReference type="Rhea" id="RHEA-COMP:20101"/>
        <dbReference type="ChEBI" id="CHEBI:15378"/>
        <dbReference type="ChEBI" id="CHEBI:30616"/>
        <dbReference type="ChEBI" id="CHEBI:46858"/>
        <dbReference type="ChEBI" id="CHEBI:61978"/>
        <dbReference type="ChEBI" id="CHEBI:456216"/>
        <dbReference type="EC" id="2.7.12.2"/>
    </reaction>
</comment>
<dbReference type="RefSeq" id="XP_040727550.1">
    <property type="nucleotide sequence ID" value="XM_040868706.1"/>
</dbReference>
<accession>A0A1Y2FQW6</accession>
<evidence type="ECO:0000256" key="4">
    <source>
        <dbReference type="ARBA" id="ARBA00022741"/>
    </source>
</evidence>
<keyword evidence="3" id="KW-0808">Transferase</keyword>
<keyword evidence="6 12" id="KW-0067">ATP-binding</keyword>
<evidence type="ECO:0000256" key="5">
    <source>
        <dbReference type="ARBA" id="ARBA00022777"/>
    </source>
</evidence>
<evidence type="ECO:0000256" key="2">
    <source>
        <dbReference type="ARBA" id="ARBA00022553"/>
    </source>
</evidence>
<feature type="region of interest" description="Disordered" evidence="14">
    <location>
        <begin position="364"/>
        <end position="418"/>
    </location>
</feature>
<dbReference type="InterPro" id="IPR008271">
    <property type="entry name" value="Ser/Thr_kinase_AS"/>
</dbReference>
<dbReference type="GeneID" id="63785305"/>
<dbReference type="PROSITE" id="PS00107">
    <property type="entry name" value="PROTEIN_KINASE_ATP"/>
    <property type="match status" value="1"/>
</dbReference>
<evidence type="ECO:0000256" key="3">
    <source>
        <dbReference type="ARBA" id="ARBA00022679"/>
    </source>
</evidence>
<dbReference type="SUPFAM" id="SSF56112">
    <property type="entry name" value="Protein kinase-like (PK-like)"/>
    <property type="match status" value="1"/>
</dbReference>
<dbReference type="Gene3D" id="3.30.200.20">
    <property type="entry name" value="Phosphorylase Kinase, domain 1"/>
    <property type="match status" value="1"/>
</dbReference>
<dbReference type="Proteomes" id="UP000193685">
    <property type="component" value="Unassembled WGS sequence"/>
</dbReference>
<name>A0A1Y2FQW6_PROLT</name>
<feature type="domain" description="Protein kinase" evidence="15">
    <location>
        <begin position="79"/>
        <end position="331"/>
    </location>
</feature>
<dbReference type="PROSITE" id="PS50011">
    <property type="entry name" value="PROTEIN_KINASE_DOM"/>
    <property type="match status" value="1"/>
</dbReference>
<dbReference type="GO" id="GO:0071507">
    <property type="term" value="P:pheromone response MAPK cascade"/>
    <property type="evidence" value="ECO:0007669"/>
    <property type="project" value="UniProtKB-ARBA"/>
</dbReference>
<dbReference type="FunFam" id="3.30.200.20:FF:000040">
    <property type="entry name" value="Dual specificity mitogen-activated protein kinase kinase"/>
    <property type="match status" value="1"/>
</dbReference>
<evidence type="ECO:0000313" key="16">
    <source>
        <dbReference type="EMBL" id="ORY86368.1"/>
    </source>
</evidence>
<evidence type="ECO:0000256" key="1">
    <source>
        <dbReference type="ARBA" id="ARBA00022527"/>
    </source>
</evidence>
<dbReference type="PANTHER" id="PTHR47448">
    <property type="entry name" value="DUAL SPECIFICITY MITOGEN-ACTIVATED PROTEIN KINASE KINASE DSOR1-LIKE PROTEIN"/>
    <property type="match status" value="1"/>
</dbReference>
<dbReference type="STRING" id="56484.A0A1Y2FQW6"/>
<evidence type="ECO:0000256" key="6">
    <source>
        <dbReference type="ARBA" id="ARBA00022840"/>
    </source>
</evidence>
<keyword evidence="17" id="KW-1185">Reference proteome</keyword>
<evidence type="ECO:0000256" key="7">
    <source>
        <dbReference type="ARBA" id="ARBA00038035"/>
    </source>
</evidence>
<dbReference type="GO" id="GO:0005524">
    <property type="term" value="F:ATP binding"/>
    <property type="evidence" value="ECO:0007669"/>
    <property type="project" value="UniProtKB-UniRule"/>
</dbReference>
<comment type="catalytic activity">
    <reaction evidence="9">
        <text>L-seryl-[protein] + ATP = O-phospho-L-seryl-[protein] + ADP + H(+)</text>
        <dbReference type="Rhea" id="RHEA:17989"/>
        <dbReference type="Rhea" id="RHEA-COMP:9863"/>
        <dbReference type="Rhea" id="RHEA-COMP:11604"/>
        <dbReference type="ChEBI" id="CHEBI:15378"/>
        <dbReference type="ChEBI" id="CHEBI:29999"/>
        <dbReference type="ChEBI" id="CHEBI:30616"/>
        <dbReference type="ChEBI" id="CHEBI:83421"/>
        <dbReference type="ChEBI" id="CHEBI:456216"/>
        <dbReference type="EC" id="2.7.12.2"/>
    </reaction>
</comment>
<evidence type="ECO:0000256" key="14">
    <source>
        <dbReference type="SAM" id="MobiDB-lite"/>
    </source>
</evidence>
<sequence length="418" mass="44771">MLAQPATMKRKNLKGLQLPSAKPADPSAASLGGLTALPASVAHAQQQAATTSSQGTLADGLGALELGIEFKVDIKQEDLKMISELGFGNGGTVSKVMHIPTRTIMAKKVIKIEAKPQVRRSILRELQIMHDCNSPCIIGFYGAYINDNDIHVCMEYMDCGSLDTVLQKKGPLPLEVLGKITYSVVEGLIYLYDIHRIIHRDVKPSNVLVNSSGKIKLCDFGVSGELINSIANTFVGTSTYMSPERIQGGAYTVKGDVWSLGLMLVELATGKFPLGSQAMGVLDLLQLIVREPAPTLDSHVFPSLSVVVSRCLKKDPAERASLKELLNCEFVSEAKKKRVDMAKWAKSTLVFKRVGAAAAAAASKVPSRPDSAASEVKVRSPVAAAGQRRPVLKTAQSTNDMPVLPVKQEAVAAPSTPM</sequence>
<comment type="caution">
    <text evidence="16">The sequence shown here is derived from an EMBL/GenBank/DDBJ whole genome shotgun (WGS) entry which is preliminary data.</text>
</comment>
<feature type="binding site" evidence="12">
    <location>
        <position position="108"/>
    </location>
    <ligand>
        <name>ATP</name>
        <dbReference type="ChEBI" id="CHEBI:30616"/>
    </ligand>
</feature>
<reference evidence="16 17" key="1">
    <citation type="submission" date="2016-07" db="EMBL/GenBank/DDBJ databases">
        <title>Pervasive Adenine N6-methylation of Active Genes in Fungi.</title>
        <authorList>
            <consortium name="DOE Joint Genome Institute"/>
            <person name="Mondo S.J."/>
            <person name="Dannebaum R.O."/>
            <person name="Kuo R.C."/>
            <person name="Labutti K."/>
            <person name="Haridas S."/>
            <person name="Kuo A."/>
            <person name="Salamov A."/>
            <person name="Ahrendt S.R."/>
            <person name="Lipzen A."/>
            <person name="Sullivan W."/>
            <person name="Andreopoulos W.B."/>
            <person name="Clum A."/>
            <person name="Lindquist E."/>
            <person name="Daum C."/>
            <person name="Ramamoorthy G.K."/>
            <person name="Gryganskyi A."/>
            <person name="Culley D."/>
            <person name="Magnuson J.K."/>
            <person name="James T.Y."/>
            <person name="O'Malley M.A."/>
            <person name="Stajich J.E."/>
            <person name="Spatafora J.W."/>
            <person name="Visel A."/>
            <person name="Grigoriev I.V."/>
        </authorList>
    </citation>
    <scope>NUCLEOTIDE SEQUENCE [LARGE SCALE GENOMIC DNA]</scope>
    <source>
        <strain evidence="16 17">12-1054</strain>
    </source>
</reference>
<feature type="region of interest" description="Disordered" evidence="14">
    <location>
        <begin position="1"/>
        <end position="29"/>
    </location>
</feature>
<dbReference type="EC" id="2.7.12.2" evidence="8"/>
<keyword evidence="4 12" id="KW-0547">Nucleotide-binding</keyword>
<evidence type="ECO:0000259" key="15">
    <source>
        <dbReference type="PROSITE" id="PS50011"/>
    </source>
</evidence>
<feature type="compositionally biased region" description="Low complexity" evidence="14">
    <location>
        <begin position="19"/>
        <end position="29"/>
    </location>
</feature>
<dbReference type="AlphaFoldDB" id="A0A1Y2FQW6"/>
<organism evidence="16 17">
    <name type="scientific">Protomyces lactucae-debilis</name>
    <dbReference type="NCBI Taxonomy" id="2754530"/>
    <lineage>
        <taxon>Eukaryota</taxon>
        <taxon>Fungi</taxon>
        <taxon>Dikarya</taxon>
        <taxon>Ascomycota</taxon>
        <taxon>Taphrinomycotina</taxon>
        <taxon>Taphrinomycetes</taxon>
        <taxon>Taphrinales</taxon>
        <taxon>Protomycetaceae</taxon>
        <taxon>Protomyces</taxon>
    </lineage>
</organism>
<evidence type="ECO:0000256" key="11">
    <source>
        <dbReference type="ARBA" id="ARBA00051693"/>
    </source>
</evidence>
<dbReference type="GO" id="GO:0004674">
    <property type="term" value="F:protein serine/threonine kinase activity"/>
    <property type="evidence" value="ECO:0007669"/>
    <property type="project" value="UniProtKB-KW"/>
</dbReference>
<evidence type="ECO:0000256" key="8">
    <source>
        <dbReference type="ARBA" id="ARBA00038999"/>
    </source>
</evidence>
<dbReference type="FunFam" id="1.10.510.10:FF:000921">
    <property type="entry name" value="Serine/threonine-protein kinase STE7"/>
    <property type="match status" value="1"/>
</dbReference>
<evidence type="ECO:0000256" key="13">
    <source>
        <dbReference type="RuleBase" id="RU000304"/>
    </source>
</evidence>
<dbReference type="PANTHER" id="PTHR47448:SF1">
    <property type="entry name" value="SERINE_THREONINE-PROTEIN KINASE STE7 HOMOLOG"/>
    <property type="match status" value="1"/>
</dbReference>